<dbReference type="InterPro" id="IPR009057">
    <property type="entry name" value="Homeodomain-like_sf"/>
</dbReference>
<evidence type="ECO:0000256" key="5">
    <source>
        <dbReference type="SAM" id="Coils"/>
    </source>
</evidence>
<feature type="compositionally biased region" description="Low complexity" evidence="6">
    <location>
        <begin position="346"/>
        <end position="373"/>
    </location>
</feature>
<keyword evidence="5" id="KW-0175">Coiled coil</keyword>
<keyword evidence="2" id="KW-0238">DNA-binding</keyword>
<dbReference type="RefSeq" id="XP_004358994.1">
    <property type="nucleotide sequence ID" value="XM_004358937.1"/>
</dbReference>
<dbReference type="GO" id="GO:0019185">
    <property type="term" value="C:snRNA-activating protein complex"/>
    <property type="evidence" value="ECO:0007669"/>
    <property type="project" value="TreeGrafter"/>
</dbReference>
<dbReference type="SUPFAM" id="SSF46689">
    <property type="entry name" value="Homeodomain-like"/>
    <property type="match status" value="2"/>
</dbReference>
<dbReference type="SMART" id="SM00717">
    <property type="entry name" value="SANT"/>
    <property type="match status" value="3"/>
</dbReference>
<dbReference type="KEGG" id="dfa:DFA_01019"/>
<evidence type="ECO:0000256" key="1">
    <source>
        <dbReference type="ARBA" id="ARBA00023015"/>
    </source>
</evidence>
<dbReference type="PANTHER" id="PTHR46621:SF1">
    <property type="entry name" value="SNRNA-ACTIVATING PROTEIN COMPLEX SUBUNIT 4"/>
    <property type="match status" value="1"/>
</dbReference>
<name>F4PV28_CACFS</name>
<dbReference type="InterPro" id="IPR051575">
    <property type="entry name" value="Myb-like_DNA-bd"/>
</dbReference>
<evidence type="ECO:0000259" key="7">
    <source>
        <dbReference type="PROSITE" id="PS50090"/>
    </source>
</evidence>
<evidence type="ECO:0000256" key="2">
    <source>
        <dbReference type="ARBA" id="ARBA00023125"/>
    </source>
</evidence>
<feature type="region of interest" description="Disordered" evidence="6">
    <location>
        <begin position="235"/>
        <end position="262"/>
    </location>
</feature>
<proteinExistence type="predicted"/>
<dbReference type="GO" id="GO:0000978">
    <property type="term" value="F:RNA polymerase II cis-regulatory region sequence-specific DNA binding"/>
    <property type="evidence" value="ECO:0007669"/>
    <property type="project" value="TreeGrafter"/>
</dbReference>
<feature type="compositionally biased region" description="Low complexity" evidence="6">
    <location>
        <begin position="280"/>
        <end position="295"/>
    </location>
</feature>
<feature type="coiled-coil region" evidence="5">
    <location>
        <begin position="235"/>
        <end position="262"/>
    </location>
</feature>
<dbReference type="InterPro" id="IPR001005">
    <property type="entry name" value="SANT/Myb"/>
</dbReference>
<evidence type="ECO:0000256" key="3">
    <source>
        <dbReference type="ARBA" id="ARBA00023163"/>
    </source>
</evidence>
<dbReference type="OMA" id="MEYNQNE"/>
<gene>
    <name evidence="9" type="ORF">DFA_01019</name>
</gene>
<evidence type="ECO:0000313" key="9">
    <source>
        <dbReference type="EMBL" id="EGG21144.1"/>
    </source>
</evidence>
<dbReference type="CDD" id="cd00167">
    <property type="entry name" value="SANT"/>
    <property type="match status" value="2"/>
</dbReference>
<keyword evidence="3" id="KW-0804">Transcription</keyword>
<feature type="domain" description="HTH myb-type" evidence="8">
    <location>
        <begin position="118"/>
        <end position="168"/>
    </location>
</feature>
<dbReference type="GO" id="GO:0042795">
    <property type="term" value="P:snRNA transcription by RNA polymerase II"/>
    <property type="evidence" value="ECO:0007669"/>
    <property type="project" value="TreeGrafter"/>
</dbReference>
<feature type="domain" description="Myb-like" evidence="7">
    <location>
        <begin position="170"/>
        <end position="222"/>
    </location>
</feature>
<dbReference type="GeneID" id="14873212"/>
<evidence type="ECO:0000313" key="10">
    <source>
        <dbReference type="Proteomes" id="UP000007797"/>
    </source>
</evidence>
<evidence type="ECO:0000259" key="8">
    <source>
        <dbReference type="PROSITE" id="PS51294"/>
    </source>
</evidence>
<feature type="region of interest" description="Disordered" evidence="6">
    <location>
        <begin position="415"/>
        <end position="448"/>
    </location>
</feature>
<feature type="region of interest" description="Disordered" evidence="6">
    <location>
        <begin position="473"/>
        <end position="499"/>
    </location>
</feature>
<dbReference type="EMBL" id="GL883010">
    <property type="protein sequence ID" value="EGG21144.1"/>
    <property type="molecule type" value="Genomic_DNA"/>
</dbReference>
<evidence type="ECO:0000256" key="4">
    <source>
        <dbReference type="ARBA" id="ARBA00023242"/>
    </source>
</evidence>
<dbReference type="Pfam" id="PF13921">
    <property type="entry name" value="Myb_DNA-bind_6"/>
    <property type="match status" value="1"/>
</dbReference>
<dbReference type="AlphaFoldDB" id="F4PV28"/>
<dbReference type="GO" id="GO:0001006">
    <property type="term" value="F:RNA polymerase III type 3 promoter sequence-specific DNA binding"/>
    <property type="evidence" value="ECO:0007669"/>
    <property type="project" value="TreeGrafter"/>
</dbReference>
<feature type="domain" description="Myb-like" evidence="7">
    <location>
        <begin position="114"/>
        <end position="164"/>
    </location>
</feature>
<dbReference type="OrthoDB" id="2143914at2759"/>
<protein>
    <submittedName>
        <fullName evidence="9">Myb transcription factor</fullName>
    </submittedName>
</protein>
<dbReference type="PANTHER" id="PTHR46621">
    <property type="entry name" value="SNRNA-ACTIVATING PROTEIN COMPLEX SUBUNIT 4"/>
    <property type="match status" value="1"/>
</dbReference>
<reference evidence="10" key="1">
    <citation type="journal article" date="2011" name="Genome Res.">
        <title>Phylogeny-wide analysis of social amoeba genomes highlights ancient origins for complex intercellular communication.</title>
        <authorList>
            <person name="Heidel A.J."/>
            <person name="Lawal H.M."/>
            <person name="Felder M."/>
            <person name="Schilde C."/>
            <person name="Helps N.R."/>
            <person name="Tunggal B."/>
            <person name="Rivero F."/>
            <person name="John U."/>
            <person name="Schleicher M."/>
            <person name="Eichinger L."/>
            <person name="Platzer M."/>
            <person name="Noegel A.A."/>
            <person name="Schaap P."/>
            <person name="Gloeckner G."/>
        </authorList>
    </citation>
    <scope>NUCLEOTIDE SEQUENCE [LARGE SCALE GENOMIC DNA]</scope>
    <source>
        <strain evidence="10">SH3</strain>
    </source>
</reference>
<feature type="compositionally biased region" description="Low complexity" evidence="6">
    <location>
        <begin position="326"/>
        <end position="336"/>
    </location>
</feature>
<keyword evidence="4" id="KW-0539">Nucleus</keyword>
<feature type="region of interest" description="Disordered" evidence="6">
    <location>
        <begin position="36"/>
        <end position="65"/>
    </location>
</feature>
<feature type="region of interest" description="Disordered" evidence="6">
    <location>
        <begin position="280"/>
        <end position="373"/>
    </location>
</feature>
<dbReference type="SUPFAM" id="SSF81995">
    <property type="entry name" value="beta-sandwich domain of Sec23/24"/>
    <property type="match status" value="1"/>
</dbReference>
<feature type="compositionally biased region" description="Low complexity" evidence="6">
    <location>
        <begin position="439"/>
        <end position="448"/>
    </location>
</feature>
<dbReference type="STRING" id="1054147.F4PV28"/>
<dbReference type="GO" id="GO:0042796">
    <property type="term" value="P:snRNA transcription by RNA polymerase III"/>
    <property type="evidence" value="ECO:0007669"/>
    <property type="project" value="TreeGrafter"/>
</dbReference>
<dbReference type="InterPro" id="IPR017930">
    <property type="entry name" value="Myb_dom"/>
</dbReference>
<dbReference type="Gene3D" id="1.10.10.60">
    <property type="entry name" value="Homeodomain-like"/>
    <property type="match status" value="2"/>
</dbReference>
<dbReference type="PROSITE" id="PS50090">
    <property type="entry name" value="MYB_LIKE"/>
    <property type="match status" value="3"/>
</dbReference>
<evidence type="ECO:0000256" key="6">
    <source>
        <dbReference type="SAM" id="MobiDB-lite"/>
    </source>
</evidence>
<sequence>MNSTSYMFKPIPSMSQMQQQHDLNNLAIMDDDQEYLSDNEDLSPNNNDKKKDKARGTIQNGIRRSPNKWSKEENKRLFELVQLYGEKKWKRISAEMGSQKTGAQCAQHWKRVLSPDIRKGPWDEDEEELLLRLVHQHGSSWKKIAKRICKRTDIQCRYQYLKALQSREVPWVIKEDEALMKKVQEMDMQLSWLEVSDYLAKLKHTNTLRTALECKTRYQELTECMPMATQNPIFQQQQQHQMQQQQQHMQQYQQQHIQNQQNNQFSQQMIPTRALLTSSTSTSFSLPSSPSTSLSMDVNLDSPKNNSSPLLSHHHRSFDETKTQRITISNLTSPSSSPTPSPPSSPSFNIGINNSNSLRYKHSNSSDSIPSIKSMSNWNNNSKLFGQSKSDQHVDKKVKNGDIFFTPISFADNNKLNPILSDQSSDDDDSIWQPKHKNTNNNHNHNNNNYTLNGFLPKSFSTNSILNFNNFSNNNSNNSSRNSTPTNTSSPYSSPMASPATFEKLKSTSFDFFNLESLAALASTQPRTEQQPRPIK</sequence>
<dbReference type="Proteomes" id="UP000007797">
    <property type="component" value="Unassembled WGS sequence"/>
</dbReference>
<keyword evidence="1" id="KW-0805">Transcription regulation</keyword>
<accession>F4PV28</accession>
<dbReference type="PROSITE" id="PS51294">
    <property type="entry name" value="HTH_MYB"/>
    <property type="match status" value="2"/>
</dbReference>
<feature type="domain" description="HTH myb-type" evidence="8">
    <location>
        <begin position="68"/>
        <end position="117"/>
    </location>
</feature>
<feature type="domain" description="Myb-like" evidence="7">
    <location>
        <begin position="61"/>
        <end position="113"/>
    </location>
</feature>
<organism evidence="9 10">
    <name type="scientific">Cavenderia fasciculata</name>
    <name type="common">Slime mold</name>
    <name type="synonym">Dictyostelium fasciculatum</name>
    <dbReference type="NCBI Taxonomy" id="261658"/>
    <lineage>
        <taxon>Eukaryota</taxon>
        <taxon>Amoebozoa</taxon>
        <taxon>Evosea</taxon>
        <taxon>Eumycetozoa</taxon>
        <taxon>Dictyostelia</taxon>
        <taxon>Acytosteliales</taxon>
        <taxon>Cavenderiaceae</taxon>
        <taxon>Cavenderia</taxon>
    </lineage>
</organism>
<keyword evidence="10" id="KW-1185">Reference proteome</keyword>